<dbReference type="AlphaFoldDB" id="A0A7D5KI95"/>
<organism evidence="1">
    <name type="scientific">Klebsiella pneumoniae</name>
    <dbReference type="NCBI Taxonomy" id="573"/>
    <lineage>
        <taxon>Bacteria</taxon>
        <taxon>Pseudomonadati</taxon>
        <taxon>Pseudomonadota</taxon>
        <taxon>Gammaproteobacteria</taxon>
        <taxon>Enterobacterales</taxon>
        <taxon>Enterobacteriaceae</taxon>
        <taxon>Klebsiella/Raoultella group</taxon>
        <taxon>Klebsiella</taxon>
        <taxon>Klebsiella pneumoniae complex</taxon>
    </lineage>
</organism>
<protein>
    <submittedName>
        <fullName evidence="1">Uncharacterized protein</fullName>
    </submittedName>
</protein>
<reference evidence="1" key="1">
    <citation type="submission" date="2019-06" db="EMBL/GenBank/DDBJ databases">
        <authorList>
            <person name="Yang Q."/>
            <person name="Gao X."/>
            <person name="Lv L."/>
            <person name="Wan M."/>
            <person name="Liu J."/>
        </authorList>
    </citation>
    <scope>NUCLEOTIDE SEQUENCE</scope>
    <source>
        <strain evidence="1">WH61</strain>
        <plasmid evidence="1">pHNWH61-1</plasmid>
    </source>
</reference>
<dbReference type="EMBL" id="MN099026">
    <property type="protein sequence ID" value="QLG02284.1"/>
    <property type="molecule type" value="Genomic_DNA"/>
</dbReference>
<evidence type="ECO:0000313" key="1">
    <source>
        <dbReference type="EMBL" id="QLG02284.1"/>
    </source>
</evidence>
<sequence length="52" mass="5901">MRDFTPGERFETDINRLCALADTGVIRSAQRNIHQWALLQIVGGDKLIIPFC</sequence>
<proteinExistence type="predicted"/>
<accession>A0A7D5KI95</accession>
<geneLocation type="plasmid" evidence="1">
    <name>pHNWH61-1</name>
</geneLocation>
<keyword evidence="1" id="KW-0614">Plasmid</keyword>
<name>A0A7D5KI95_KLEPN</name>